<gene>
    <name evidence="2" type="ORF">T4E_8062</name>
</gene>
<dbReference type="AlphaFoldDB" id="A0A0V0YJ12"/>
<dbReference type="Proteomes" id="UP000054815">
    <property type="component" value="Unassembled WGS sequence"/>
</dbReference>
<evidence type="ECO:0000313" key="2">
    <source>
        <dbReference type="EMBL" id="KRY00322.1"/>
    </source>
</evidence>
<reference evidence="2 3" key="1">
    <citation type="submission" date="2015-01" db="EMBL/GenBank/DDBJ databases">
        <title>Evolution of Trichinella species and genotypes.</title>
        <authorList>
            <person name="Korhonen P.K."/>
            <person name="Edoardo P."/>
            <person name="Giuseppe L.R."/>
            <person name="Gasser R.B."/>
        </authorList>
    </citation>
    <scope>NUCLEOTIDE SEQUENCE [LARGE SCALE GENOMIC DNA]</scope>
    <source>
        <strain evidence="2">ISS141</strain>
    </source>
</reference>
<dbReference type="EMBL" id="JYDU01000009">
    <property type="protein sequence ID" value="KRY00322.1"/>
    <property type="molecule type" value="Genomic_DNA"/>
</dbReference>
<protein>
    <submittedName>
        <fullName evidence="2">Uncharacterized protein</fullName>
    </submittedName>
</protein>
<sequence length="41" mass="4556">MQSDSDETAEGRENRVTGTLEKHASYQHTYGASLLALNWST</sequence>
<accession>A0A0V0YJ12</accession>
<proteinExistence type="predicted"/>
<evidence type="ECO:0000256" key="1">
    <source>
        <dbReference type="SAM" id="MobiDB-lite"/>
    </source>
</evidence>
<organism evidence="2 3">
    <name type="scientific">Trichinella pseudospiralis</name>
    <name type="common">Parasitic roundworm</name>
    <dbReference type="NCBI Taxonomy" id="6337"/>
    <lineage>
        <taxon>Eukaryota</taxon>
        <taxon>Metazoa</taxon>
        <taxon>Ecdysozoa</taxon>
        <taxon>Nematoda</taxon>
        <taxon>Enoplea</taxon>
        <taxon>Dorylaimia</taxon>
        <taxon>Trichinellida</taxon>
        <taxon>Trichinellidae</taxon>
        <taxon>Trichinella</taxon>
    </lineage>
</organism>
<feature type="region of interest" description="Disordered" evidence="1">
    <location>
        <begin position="1"/>
        <end position="23"/>
    </location>
</feature>
<comment type="caution">
    <text evidence="2">The sequence shown here is derived from an EMBL/GenBank/DDBJ whole genome shotgun (WGS) entry which is preliminary data.</text>
</comment>
<name>A0A0V0YJ12_TRIPS</name>
<evidence type="ECO:0000313" key="3">
    <source>
        <dbReference type="Proteomes" id="UP000054815"/>
    </source>
</evidence>
<feature type="compositionally biased region" description="Basic and acidic residues" evidence="1">
    <location>
        <begin position="9"/>
        <end position="23"/>
    </location>
</feature>